<reference evidence="2" key="2">
    <citation type="submission" date="2023-02" db="EMBL/GenBank/DDBJ databases">
        <authorList>
            <person name="Rayyan A."/>
            <person name="Meyer T."/>
            <person name="Kyndt J.A."/>
        </authorList>
    </citation>
    <scope>NUCLEOTIDE SEQUENCE</scope>
    <source>
        <strain evidence="2">DSM 9987</strain>
    </source>
</reference>
<sequence>MLQRLRTLTGVLASLRTYHGRRGHRDGLDRLYSGFVSTGDLVFDIGAHVGDRVAAFRRLGARVVAVEPQPQLVTVLEVLYGRDRAVAIEPVVIGRTEGFAELLINTRNPTISTASKDFVAAAAGAPGWSQERWTERRTVAMTTLDALIARHGVPAFVKIDVEGFEAEVLLGLSQSVAALSFEFTTIQRDVALAALERCAALGYARFRASLGESHAFVHAGDQDAAAMREWILGLPHEANSGDVYAVR</sequence>
<proteinExistence type="predicted"/>
<keyword evidence="2" id="KW-0489">Methyltransferase</keyword>
<dbReference type="InterPro" id="IPR006342">
    <property type="entry name" value="FkbM_mtfrase"/>
</dbReference>
<gene>
    <name evidence="2" type="ORF">PQJ73_10020</name>
</gene>
<dbReference type="Gene3D" id="3.40.50.150">
    <property type="entry name" value="Vaccinia Virus protein VP39"/>
    <property type="match status" value="1"/>
</dbReference>
<accession>A0ABT5J8N1</accession>
<name>A0ABT5J8N1_RHOTP</name>
<comment type="caution">
    <text evidence="2">The sequence shown here is derived from an EMBL/GenBank/DDBJ whole genome shotgun (WGS) entry which is preliminary data.</text>
</comment>
<dbReference type="Pfam" id="PF05050">
    <property type="entry name" value="Methyltransf_21"/>
    <property type="match status" value="1"/>
</dbReference>
<dbReference type="PANTHER" id="PTHR34203:SF15">
    <property type="entry name" value="SLL1173 PROTEIN"/>
    <property type="match status" value="1"/>
</dbReference>
<dbReference type="NCBIfam" id="TIGR01444">
    <property type="entry name" value="fkbM_fam"/>
    <property type="match status" value="1"/>
</dbReference>
<dbReference type="PANTHER" id="PTHR34203">
    <property type="entry name" value="METHYLTRANSFERASE, FKBM FAMILY PROTEIN"/>
    <property type="match status" value="1"/>
</dbReference>
<dbReference type="InterPro" id="IPR029063">
    <property type="entry name" value="SAM-dependent_MTases_sf"/>
</dbReference>
<keyword evidence="3" id="KW-1185">Reference proteome</keyword>
<evidence type="ECO:0000313" key="2">
    <source>
        <dbReference type="EMBL" id="MDC7786016.1"/>
    </source>
</evidence>
<dbReference type="InterPro" id="IPR052514">
    <property type="entry name" value="SAM-dependent_MTase"/>
</dbReference>
<dbReference type="GO" id="GO:0032259">
    <property type="term" value="P:methylation"/>
    <property type="evidence" value="ECO:0007669"/>
    <property type="project" value="UniProtKB-KW"/>
</dbReference>
<keyword evidence="2" id="KW-0808">Transferase</keyword>
<dbReference type="SUPFAM" id="SSF53335">
    <property type="entry name" value="S-adenosyl-L-methionine-dependent methyltransferases"/>
    <property type="match status" value="1"/>
</dbReference>
<protein>
    <submittedName>
        <fullName evidence="2">FkbM family methyltransferase</fullName>
    </submittedName>
</protein>
<organism evidence="2 3">
    <name type="scientific">Rhodoplanes tepidamans</name>
    <name type="common">Rhodoplanes cryptolactis</name>
    <dbReference type="NCBI Taxonomy" id="200616"/>
    <lineage>
        <taxon>Bacteria</taxon>
        <taxon>Pseudomonadati</taxon>
        <taxon>Pseudomonadota</taxon>
        <taxon>Alphaproteobacteria</taxon>
        <taxon>Hyphomicrobiales</taxon>
        <taxon>Nitrobacteraceae</taxon>
        <taxon>Rhodoplanes</taxon>
    </lineage>
</organism>
<reference evidence="2" key="1">
    <citation type="journal article" date="2023" name="Microbiol Resour">
        <title>Genome Sequences of Rhodoplanes serenus and Two Thermotolerant Strains, Rhodoplanes tepidamans and 'Rhodoplanes cryptolactis,' Further Refine the Genus.</title>
        <authorList>
            <person name="Rayyan A.A."/>
            <person name="Kyndt J.A."/>
        </authorList>
    </citation>
    <scope>NUCLEOTIDE SEQUENCE</scope>
    <source>
        <strain evidence="2">DSM 9987</strain>
    </source>
</reference>
<dbReference type="EMBL" id="JAQQLI010000012">
    <property type="protein sequence ID" value="MDC7786016.1"/>
    <property type="molecule type" value="Genomic_DNA"/>
</dbReference>
<dbReference type="RefSeq" id="WP_272776863.1">
    <property type="nucleotide sequence ID" value="NZ_JAQQLI010000012.1"/>
</dbReference>
<feature type="domain" description="Methyltransferase FkbM" evidence="1">
    <location>
        <begin position="44"/>
        <end position="184"/>
    </location>
</feature>
<evidence type="ECO:0000313" key="3">
    <source>
        <dbReference type="Proteomes" id="UP001165652"/>
    </source>
</evidence>
<dbReference type="GO" id="GO:0008168">
    <property type="term" value="F:methyltransferase activity"/>
    <property type="evidence" value="ECO:0007669"/>
    <property type="project" value="UniProtKB-KW"/>
</dbReference>
<evidence type="ECO:0000259" key="1">
    <source>
        <dbReference type="Pfam" id="PF05050"/>
    </source>
</evidence>
<dbReference type="Proteomes" id="UP001165652">
    <property type="component" value="Unassembled WGS sequence"/>
</dbReference>